<evidence type="ECO:0000256" key="1">
    <source>
        <dbReference type="ARBA" id="ARBA00008894"/>
    </source>
</evidence>
<evidence type="ECO:0000259" key="10">
    <source>
        <dbReference type="Pfam" id="PF23598"/>
    </source>
</evidence>
<evidence type="ECO:0000259" key="9">
    <source>
        <dbReference type="Pfam" id="PF18052"/>
    </source>
</evidence>
<dbReference type="InterPro" id="IPR042197">
    <property type="entry name" value="Apaf_helical"/>
</dbReference>
<dbReference type="CDD" id="cd14798">
    <property type="entry name" value="RX-CC_like"/>
    <property type="match status" value="1"/>
</dbReference>
<comment type="caution">
    <text evidence="11">The sequence shown here is derived from an EMBL/GenBank/DDBJ whole genome shotgun (WGS) entry which is preliminary data.</text>
</comment>
<dbReference type="Gene3D" id="3.80.10.10">
    <property type="entry name" value="Ribonuclease Inhibitor"/>
    <property type="match status" value="1"/>
</dbReference>
<feature type="domain" description="Disease resistance N-terminal" evidence="9">
    <location>
        <begin position="8"/>
        <end position="98"/>
    </location>
</feature>
<dbReference type="Gene3D" id="1.20.5.4130">
    <property type="match status" value="1"/>
</dbReference>
<keyword evidence="2" id="KW-0433">Leucine-rich repeat</keyword>
<reference evidence="11" key="1">
    <citation type="submission" date="2020-10" db="EMBL/GenBank/DDBJ databases">
        <authorList>
            <person name="Han B."/>
            <person name="Lu T."/>
            <person name="Zhao Q."/>
            <person name="Huang X."/>
            <person name="Zhao Y."/>
        </authorList>
    </citation>
    <scope>NUCLEOTIDE SEQUENCE</scope>
</reference>
<dbReference type="GO" id="GO:0051707">
    <property type="term" value="P:response to other organism"/>
    <property type="evidence" value="ECO:0007669"/>
    <property type="project" value="UniProtKB-ARBA"/>
</dbReference>
<dbReference type="Pfam" id="PF23598">
    <property type="entry name" value="LRR_14"/>
    <property type="match status" value="2"/>
</dbReference>
<evidence type="ECO:0000256" key="2">
    <source>
        <dbReference type="ARBA" id="ARBA00022614"/>
    </source>
</evidence>
<dbReference type="Proteomes" id="UP000604825">
    <property type="component" value="Unassembled WGS sequence"/>
</dbReference>
<dbReference type="InterPro" id="IPR038005">
    <property type="entry name" value="RX-like_CC"/>
</dbReference>
<evidence type="ECO:0000256" key="5">
    <source>
        <dbReference type="ARBA" id="ARBA00022821"/>
    </source>
</evidence>
<evidence type="ECO:0000256" key="7">
    <source>
        <dbReference type="SAM" id="MobiDB-lite"/>
    </source>
</evidence>
<keyword evidence="6" id="KW-0175">Coiled coil</keyword>
<evidence type="ECO:0000259" key="8">
    <source>
        <dbReference type="Pfam" id="PF00931"/>
    </source>
</evidence>
<accession>A0A811RGF8</accession>
<dbReference type="PANTHER" id="PTHR19338:SF69">
    <property type="entry name" value="OS07G0294100 PROTEIN"/>
    <property type="match status" value="1"/>
</dbReference>
<organism evidence="11 12">
    <name type="scientific">Miscanthus lutarioriparius</name>
    <dbReference type="NCBI Taxonomy" id="422564"/>
    <lineage>
        <taxon>Eukaryota</taxon>
        <taxon>Viridiplantae</taxon>
        <taxon>Streptophyta</taxon>
        <taxon>Embryophyta</taxon>
        <taxon>Tracheophyta</taxon>
        <taxon>Spermatophyta</taxon>
        <taxon>Magnoliopsida</taxon>
        <taxon>Liliopsida</taxon>
        <taxon>Poales</taxon>
        <taxon>Poaceae</taxon>
        <taxon>PACMAD clade</taxon>
        <taxon>Panicoideae</taxon>
        <taxon>Andropogonodae</taxon>
        <taxon>Andropogoneae</taxon>
        <taxon>Saccharinae</taxon>
        <taxon>Miscanthus</taxon>
    </lineage>
</organism>
<keyword evidence="5" id="KW-0611">Plant defense</keyword>
<dbReference type="InterPro" id="IPR055414">
    <property type="entry name" value="LRR_R13L4/SHOC2-like"/>
</dbReference>
<dbReference type="InterPro" id="IPR002182">
    <property type="entry name" value="NB-ARC"/>
</dbReference>
<dbReference type="GO" id="GO:0006952">
    <property type="term" value="P:defense response"/>
    <property type="evidence" value="ECO:0007669"/>
    <property type="project" value="UniProtKB-KW"/>
</dbReference>
<feature type="domain" description="NB-ARC" evidence="8">
    <location>
        <begin position="172"/>
        <end position="323"/>
    </location>
</feature>
<keyword evidence="12" id="KW-1185">Reference proteome</keyword>
<evidence type="ECO:0000313" key="12">
    <source>
        <dbReference type="Proteomes" id="UP000604825"/>
    </source>
</evidence>
<evidence type="ECO:0000256" key="4">
    <source>
        <dbReference type="ARBA" id="ARBA00022741"/>
    </source>
</evidence>
<dbReference type="Pfam" id="PF00931">
    <property type="entry name" value="NB-ARC"/>
    <property type="match status" value="1"/>
</dbReference>
<dbReference type="InterPro" id="IPR027417">
    <property type="entry name" value="P-loop_NTPase"/>
</dbReference>
<proteinExistence type="inferred from homology"/>
<keyword evidence="3" id="KW-0677">Repeat</keyword>
<dbReference type="AlphaFoldDB" id="A0A811RGF8"/>
<dbReference type="SUPFAM" id="SSF52047">
    <property type="entry name" value="RNI-like"/>
    <property type="match status" value="1"/>
</dbReference>
<dbReference type="Gene3D" id="1.10.8.430">
    <property type="entry name" value="Helical domain of apoptotic protease-activating factors"/>
    <property type="match status" value="1"/>
</dbReference>
<dbReference type="FunFam" id="3.40.50.300:FF:001091">
    <property type="entry name" value="Probable disease resistance protein At1g61300"/>
    <property type="match status" value="1"/>
</dbReference>
<comment type="similarity">
    <text evidence="1">Belongs to the disease resistance NB-LRR family.</text>
</comment>
<dbReference type="InterPro" id="IPR032675">
    <property type="entry name" value="LRR_dom_sf"/>
</dbReference>
<dbReference type="SUPFAM" id="SSF52540">
    <property type="entry name" value="P-loop containing nucleoside triphosphate hydrolases"/>
    <property type="match status" value="1"/>
</dbReference>
<dbReference type="PRINTS" id="PR00364">
    <property type="entry name" value="DISEASERSIST"/>
</dbReference>
<feature type="domain" description="Disease resistance R13L4/SHOC-2-like LRR" evidence="10">
    <location>
        <begin position="426"/>
        <end position="475"/>
    </location>
</feature>
<feature type="region of interest" description="Disordered" evidence="7">
    <location>
        <begin position="393"/>
        <end position="420"/>
    </location>
</feature>
<evidence type="ECO:0000256" key="3">
    <source>
        <dbReference type="ARBA" id="ARBA00022737"/>
    </source>
</evidence>
<dbReference type="InterPro" id="IPR041118">
    <property type="entry name" value="Rx_N"/>
</dbReference>
<keyword evidence="4" id="KW-0547">Nucleotide-binding</keyword>
<sequence>MEVVLGALPSLLPKLGELLADEYNLQKEVKGGIMFLRDELKSMKAALEDISKTPPDQLPSGDKVWARNVRELSYDIEDNIDTFMVQVKGHHLAKKHGFKKFIDKTLGSLMQPKIRRKIAIDISDIKSRVVEVHDRHRRYEVNHSVDKPVKVDPLALVAMVRYKNPMELVGIEESRDEVIKILIEGNEASKEQKKIVSIVGFGGLGKTTLANAVYEELRTGFDCSAFVSVSQTPDMNTLFKNMFYQFAEKKTDSIDIIGKLRKFLRDKRYLVIIDDIWKITDWEMIKCALPDDSVEYRIITTTRIFAIAKEIGGPYKMKPLSLENSRILMYGRIFGKEDKDKCPDEQLEEVSNRILKKCDGVPLAIITIASLLASKGTDKLECEENVVSIQNNMGQSSESKRVRRLSLQNSKASHDKPEATLSKEHHVRSVIAFQSAIDYIPTVLENFNILRVLDLEGCDLSQSNSIKYLGNLLHLSWTTVSEGIVGSLTALEELSSLRIDGKGMMLEELAHLTELKVLDLKISIDKSVDGMDKSVVEFLNKLCKIQSLEINIASRECDMDGWVVTAPQNLRILILQGPFWFATLPAWLKANPSILVSLSSLKIGVKRLQQEDLEILGRLPALHYLSLTVSHEDLGILRRLVVGACSFPCLMLCRLWGFGGPVAFEQGAMPRLVDLGFDFPVQRTRKNNDSFDLGLGILRSLQRVNVRLEREGASEEEVKEAMAADVPSTEEVEEAKPVIRICDVSWTDEDEGIGSLMD</sequence>
<dbReference type="GO" id="GO:0043531">
    <property type="term" value="F:ADP binding"/>
    <property type="evidence" value="ECO:0007669"/>
    <property type="project" value="InterPro"/>
</dbReference>
<dbReference type="EMBL" id="CAJGYO010000014">
    <property type="protein sequence ID" value="CAD6269040.1"/>
    <property type="molecule type" value="Genomic_DNA"/>
</dbReference>
<dbReference type="OrthoDB" id="3027644at2759"/>
<feature type="domain" description="Disease resistance R13L4/SHOC-2-like LRR" evidence="10">
    <location>
        <begin position="478"/>
        <end position="724"/>
    </location>
</feature>
<evidence type="ECO:0000256" key="6">
    <source>
        <dbReference type="ARBA" id="ARBA00023054"/>
    </source>
</evidence>
<dbReference type="Pfam" id="PF18052">
    <property type="entry name" value="Rx_N"/>
    <property type="match status" value="1"/>
</dbReference>
<evidence type="ECO:0000313" key="11">
    <source>
        <dbReference type="EMBL" id="CAD6269040.1"/>
    </source>
</evidence>
<dbReference type="Gene3D" id="3.40.50.300">
    <property type="entry name" value="P-loop containing nucleotide triphosphate hydrolases"/>
    <property type="match status" value="1"/>
</dbReference>
<gene>
    <name evidence="11" type="ORF">NCGR_LOCUS52345</name>
</gene>
<dbReference type="PANTHER" id="PTHR19338">
    <property type="entry name" value="TRANSLOCASE OF INNER MITOCHONDRIAL MEMBRANE 13 HOMOLOG"/>
    <property type="match status" value="1"/>
</dbReference>
<protein>
    <submittedName>
        <fullName evidence="11">Uncharacterized protein</fullName>
    </submittedName>
</protein>
<name>A0A811RGF8_9POAL</name>